<dbReference type="PROSITE" id="PS01317">
    <property type="entry name" value="SSRP"/>
    <property type="match status" value="1"/>
</dbReference>
<comment type="similarity">
    <text evidence="3">Belongs to the SmpB family.</text>
</comment>
<evidence type="ECO:0000313" key="6">
    <source>
        <dbReference type="Proteomes" id="UP000008718"/>
    </source>
</evidence>
<dbReference type="Gene3D" id="2.40.280.10">
    <property type="match status" value="1"/>
</dbReference>
<dbReference type="RefSeq" id="WP_013444349.1">
    <property type="nucleotide sequence ID" value="NC_014734.1"/>
</dbReference>
<dbReference type="InterPro" id="IPR000037">
    <property type="entry name" value="SsrA-bd_prot"/>
</dbReference>
<sequence>MFKKSNILIRNKRATFDYEILDKYLAGIQLYGTEIKSIRDGKASLADTYCTFINNELWVRNMHIATYFFGTYNNHDVRRDRKLLLTKRELNKLIRGTKETGNTIIPTKMFINDKGLAKLEIGLGKGKKTYDKRQSLKEKEDKRSIDRAMRA</sequence>
<dbReference type="NCBIfam" id="TIGR00086">
    <property type="entry name" value="smpB"/>
    <property type="match status" value="1"/>
</dbReference>
<dbReference type="EMBL" id="CP002345">
    <property type="protein sequence ID" value="ADQ78980.1"/>
    <property type="molecule type" value="Genomic_DNA"/>
</dbReference>
<keyword evidence="2 3" id="KW-0694">RNA-binding</keyword>
<evidence type="ECO:0000256" key="3">
    <source>
        <dbReference type="HAMAP-Rule" id="MF_00023"/>
    </source>
</evidence>
<evidence type="ECO:0000256" key="2">
    <source>
        <dbReference type="ARBA" id="ARBA00022884"/>
    </source>
</evidence>
<evidence type="ECO:0000313" key="5">
    <source>
        <dbReference type="EMBL" id="ADQ78980.1"/>
    </source>
</evidence>
<gene>
    <name evidence="3" type="primary">smpB</name>
    <name evidence="5" type="ordered locus">Palpr_0826</name>
</gene>
<dbReference type="Proteomes" id="UP000008718">
    <property type="component" value="Chromosome"/>
</dbReference>
<dbReference type="HOGENOM" id="CLU_108953_0_1_10"/>
<dbReference type="NCBIfam" id="NF003843">
    <property type="entry name" value="PRK05422.1"/>
    <property type="match status" value="1"/>
</dbReference>
<reference evidence="5 6" key="2">
    <citation type="journal article" date="2011" name="Stand. Genomic Sci.">
        <title>Complete genome sequence of Paludibacter propionicigenes type strain (WB4).</title>
        <authorList>
            <person name="Gronow S."/>
            <person name="Munk C."/>
            <person name="Lapidus A."/>
            <person name="Nolan M."/>
            <person name="Lucas S."/>
            <person name="Hammon N."/>
            <person name="Deshpande S."/>
            <person name="Cheng J.F."/>
            <person name="Tapia R."/>
            <person name="Han C."/>
            <person name="Goodwin L."/>
            <person name="Pitluck S."/>
            <person name="Liolios K."/>
            <person name="Ivanova N."/>
            <person name="Mavromatis K."/>
            <person name="Mikhailova N."/>
            <person name="Pati A."/>
            <person name="Chen A."/>
            <person name="Palaniappan K."/>
            <person name="Land M."/>
            <person name="Hauser L."/>
            <person name="Chang Y.J."/>
            <person name="Jeffries C.D."/>
            <person name="Brambilla E."/>
            <person name="Rohde M."/>
            <person name="Goker M."/>
            <person name="Detter J.C."/>
            <person name="Woyke T."/>
            <person name="Bristow J."/>
            <person name="Eisen J.A."/>
            <person name="Markowitz V."/>
            <person name="Hugenholtz P."/>
            <person name="Kyrpides N.C."/>
            <person name="Klenk H.P."/>
        </authorList>
    </citation>
    <scope>NUCLEOTIDE SEQUENCE [LARGE SCALE GENOMIC DNA]</scope>
    <source>
        <strain evidence="6">DSM 17365 / JCM 13257 / WB4</strain>
    </source>
</reference>
<accession>E4T2N6</accession>
<comment type="subcellular location">
    <subcellularLocation>
        <location evidence="3">Cytoplasm</location>
    </subcellularLocation>
    <text evidence="3">The tmRNA-SmpB complex associates with stalled 70S ribosomes.</text>
</comment>
<keyword evidence="6" id="KW-1185">Reference proteome</keyword>
<dbReference type="PANTHER" id="PTHR30308">
    <property type="entry name" value="TMRNA-BINDING COMPONENT OF TRANS-TRANSLATION TAGGING COMPLEX"/>
    <property type="match status" value="1"/>
</dbReference>
<protein>
    <recommendedName>
        <fullName evidence="3">SsrA-binding protein</fullName>
    </recommendedName>
    <alternativeName>
        <fullName evidence="3">Small protein B</fullName>
    </alternativeName>
</protein>
<dbReference type="Pfam" id="PF01668">
    <property type="entry name" value="SmpB"/>
    <property type="match status" value="1"/>
</dbReference>
<dbReference type="CDD" id="cd09294">
    <property type="entry name" value="SmpB"/>
    <property type="match status" value="1"/>
</dbReference>
<reference key="1">
    <citation type="submission" date="2010-11" db="EMBL/GenBank/DDBJ databases">
        <title>The complete genome of Paludibacter propionicigenes DSM 17365.</title>
        <authorList>
            <consortium name="US DOE Joint Genome Institute (JGI-PGF)"/>
            <person name="Lucas S."/>
            <person name="Copeland A."/>
            <person name="Lapidus A."/>
            <person name="Bruce D."/>
            <person name="Goodwin L."/>
            <person name="Pitluck S."/>
            <person name="Kyrpides N."/>
            <person name="Mavromatis K."/>
            <person name="Ivanova N."/>
            <person name="Munk A.C."/>
            <person name="Brettin T."/>
            <person name="Detter J.C."/>
            <person name="Han C."/>
            <person name="Tapia R."/>
            <person name="Land M."/>
            <person name="Hauser L."/>
            <person name="Markowitz V."/>
            <person name="Cheng J.-F."/>
            <person name="Hugenholtz P."/>
            <person name="Woyke T."/>
            <person name="Wu D."/>
            <person name="Gronow S."/>
            <person name="Wellnitz S."/>
            <person name="Brambilla E."/>
            <person name="Klenk H.-P."/>
            <person name="Eisen J.A."/>
        </authorList>
    </citation>
    <scope>NUCLEOTIDE SEQUENCE</scope>
    <source>
        <strain>WB4</strain>
    </source>
</reference>
<dbReference type="eggNOG" id="COG0691">
    <property type="taxonomic scope" value="Bacteria"/>
</dbReference>
<dbReference type="InterPro" id="IPR020081">
    <property type="entry name" value="SsrA-bd_prot_CS"/>
</dbReference>
<comment type="function">
    <text evidence="3">Required for rescue of stalled ribosomes mediated by trans-translation. Binds to transfer-messenger RNA (tmRNA), required for stable association of tmRNA with ribosomes. tmRNA and SmpB together mimic tRNA shape, replacing the anticodon stem-loop with SmpB. tmRNA is encoded by the ssrA gene; the 2 termini fold to resemble tRNA(Ala) and it encodes a 'tag peptide', a short internal open reading frame. During trans-translation Ala-aminoacylated tmRNA acts like a tRNA, entering the A-site of stalled ribosomes, displacing the stalled mRNA. The ribosome then switches to translate the ORF on the tmRNA; the nascent peptide is terminated with the 'tag peptide' encoded by the tmRNA and targeted for degradation. The ribosome is freed to recommence translation, which seems to be the essential function of trans-translation.</text>
</comment>
<dbReference type="GO" id="GO:0070929">
    <property type="term" value="P:trans-translation"/>
    <property type="evidence" value="ECO:0007669"/>
    <property type="project" value="UniProtKB-UniRule"/>
</dbReference>
<evidence type="ECO:0000256" key="1">
    <source>
        <dbReference type="ARBA" id="ARBA00022490"/>
    </source>
</evidence>
<proteinExistence type="inferred from homology"/>
<feature type="region of interest" description="Disordered" evidence="4">
    <location>
        <begin position="132"/>
        <end position="151"/>
    </location>
</feature>
<dbReference type="SUPFAM" id="SSF74982">
    <property type="entry name" value="Small protein B (SmpB)"/>
    <property type="match status" value="1"/>
</dbReference>
<dbReference type="KEGG" id="ppn:Palpr_0826"/>
<dbReference type="InterPro" id="IPR023620">
    <property type="entry name" value="SmpB"/>
</dbReference>
<dbReference type="OrthoDB" id="9805462at2"/>
<keyword evidence="1 3" id="KW-0963">Cytoplasm</keyword>
<dbReference type="AlphaFoldDB" id="E4T2N6"/>
<dbReference type="GO" id="GO:0003723">
    <property type="term" value="F:RNA binding"/>
    <property type="evidence" value="ECO:0007669"/>
    <property type="project" value="UniProtKB-UniRule"/>
</dbReference>
<dbReference type="GO" id="GO:0070930">
    <property type="term" value="P:trans-translation-dependent protein tagging"/>
    <property type="evidence" value="ECO:0007669"/>
    <property type="project" value="TreeGrafter"/>
</dbReference>
<dbReference type="HAMAP" id="MF_00023">
    <property type="entry name" value="SmpB"/>
    <property type="match status" value="1"/>
</dbReference>
<dbReference type="GO" id="GO:0005829">
    <property type="term" value="C:cytosol"/>
    <property type="evidence" value="ECO:0007669"/>
    <property type="project" value="TreeGrafter"/>
</dbReference>
<organism evidence="5 6">
    <name type="scientific">Paludibacter propionicigenes (strain DSM 17365 / JCM 13257 / WB4)</name>
    <dbReference type="NCBI Taxonomy" id="694427"/>
    <lineage>
        <taxon>Bacteria</taxon>
        <taxon>Pseudomonadati</taxon>
        <taxon>Bacteroidota</taxon>
        <taxon>Bacteroidia</taxon>
        <taxon>Bacteroidales</taxon>
        <taxon>Paludibacteraceae</taxon>
        <taxon>Paludibacter</taxon>
    </lineage>
</organism>
<dbReference type="STRING" id="694427.Palpr_0826"/>
<evidence type="ECO:0000256" key="4">
    <source>
        <dbReference type="SAM" id="MobiDB-lite"/>
    </source>
</evidence>
<dbReference type="PANTHER" id="PTHR30308:SF2">
    <property type="entry name" value="SSRA-BINDING PROTEIN"/>
    <property type="match status" value="1"/>
</dbReference>
<name>E4T2N6_PALPW</name>